<gene>
    <name evidence="2" type="ORF">C8N40_11477</name>
</gene>
<feature type="signal peptide" evidence="1">
    <location>
        <begin position="1"/>
        <end position="19"/>
    </location>
</feature>
<evidence type="ECO:0000313" key="3">
    <source>
        <dbReference type="Proteomes" id="UP000244225"/>
    </source>
</evidence>
<comment type="caution">
    <text evidence="2">The sequence shown here is derived from an EMBL/GenBank/DDBJ whole genome shotgun (WGS) entry which is preliminary data.</text>
</comment>
<dbReference type="RefSeq" id="WP_146173617.1">
    <property type="nucleotide sequence ID" value="NZ_QBKI01000014.1"/>
</dbReference>
<evidence type="ECO:0000313" key="2">
    <source>
        <dbReference type="EMBL" id="PTX12279.1"/>
    </source>
</evidence>
<sequence length="231" mass="25890">MKKALLCLLYSLCYTLALGQSAEALQRGQVARSRMVQAFGGEQAIGQVRHFSYTLVRTTASGDTSHTFYTLDLAKRHIRTSTQTSSGTEVRGIDATGNWKSINGKREALPAQEAAALQRTFFFNFIPMLQNRQLQYTFLRADTYQGRPVDIVRVEDRTTQNPLALDLFIDRQNGQVLTSSRPDSTGRYPYFADELAYEPVGLGVVFPLVYKMVVEGEVTSVGEFKDVTLRK</sequence>
<proteinExistence type="predicted"/>
<dbReference type="EMBL" id="QBKI01000014">
    <property type="protein sequence ID" value="PTX12279.1"/>
    <property type="molecule type" value="Genomic_DNA"/>
</dbReference>
<dbReference type="AlphaFoldDB" id="A0A2T5Y7H3"/>
<accession>A0A2T5Y7H3</accession>
<reference evidence="2 3" key="1">
    <citation type="submission" date="2018-04" db="EMBL/GenBank/DDBJ databases">
        <title>Genomic Encyclopedia of Archaeal and Bacterial Type Strains, Phase II (KMG-II): from individual species to whole genera.</title>
        <authorList>
            <person name="Goeker M."/>
        </authorList>
    </citation>
    <scope>NUCLEOTIDE SEQUENCE [LARGE SCALE GENOMIC DNA]</scope>
    <source>
        <strain evidence="2 3">DSM 100162</strain>
    </source>
</reference>
<keyword evidence="3" id="KW-1185">Reference proteome</keyword>
<dbReference type="OrthoDB" id="850912at2"/>
<dbReference type="Proteomes" id="UP000244225">
    <property type="component" value="Unassembled WGS sequence"/>
</dbReference>
<organism evidence="2 3">
    <name type="scientific">Pontibacter mucosus</name>
    <dbReference type="NCBI Taxonomy" id="1649266"/>
    <lineage>
        <taxon>Bacteria</taxon>
        <taxon>Pseudomonadati</taxon>
        <taxon>Bacteroidota</taxon>
        <taxon>Cytophagia</taxon>
        <taxon>Cytophagales</taxon>
        <taxon>Hymenobacteraceae</taxon>
        <taxon>Pontibacter</taxon>
    </lineage>
</organism>
<feature type="chain" id="PRO_5015564110" description="DUF3108 domain-containing protein" evidence="1">
    <location>
        <begin position="20"/>
        <end position="231"/>
    </location>
</feature>
<name>A0A2T5Y7H3_9BACT</name>
<evidence type="ECO:0008006" key="4">
    <source>
        <dbReference type="Google" id="ProtNLM"/>
    </source>
</evidence>
<keyword evidence="1" id="KW-0732">Signal</keyword>
<protein>
    <recommendedName>
        <fullName evidence="4">DUF3108 domain-containing protein</fullName>
    </recommendedName>
</protein>
<evidence type="ECO:0000256" key="1">
    <source>
        <dbReference type="SAM" id="SignalP"/>
    </source>
</evidence>